<dbReference type="InterPro" id="IPR040335">
    <property type="entry name" value="MVB12A"/>
</dbReference>
<dbReference type="PROSITE" id="PS51498">
    <property type="entry name" value="MABP"/>
    <property type="match status" value="1"/>
</dbReference>
<evidence type="ECO:0000313" key="2">
    <source>
        <dbReference type="EnsemblMetazoa" id="MESCA009657-PA"/>
    </source>
</evidence>
<evidence type="ECO:0000313" key="3">
    <source>
        <dbReference type="Proteomes" id="UP000015102"/>
    </source>
</evidence>
<dbReference type="PANTHER" id="PTHR31612">
    <property type="entry name" value="MULTIVESICULAR BODY SUBUNIT 12A"/>
    <property type="match status" value="1"/>
</dbReference>
<reference evidence="2" key="2">
    <citation type="submission" date="2015-06" db="UniProtKB">
        <authorList>
            <consortium name="EnsemblMetazoa"/>
        </authorList>
    </citation>
    <scope>IDENTIFICATION</scope>
</reference>
<name>T1H0H9_MEGSC</name>
<evidence type="ECO:0000259" key="1">
    <source>
        <dbReference type="PROSITE" id="PS51498"/>
    </source>
</evidence>
<dbReference type="InterPro" id="IPR018798">
    <property type="entry name" value="MVB12A/B"/>
</dbReference>
<dbReference type="Proteomes" id="UP000015102">
    <property type="component" value="Unassembled WGS sequence"/>
</dbReference>
<dbReference type="GO" id="GO:0032801">
    <property type="term" value="P:receptor catabolic process"/>
    <property type="evidence" value="ECO:0007669"/>
    <property type="project" value="TreeGrafter"/>
</dbReference>
<dbReference type="AlphaFoldDB" id="T1H0H9"/>
<dbReference type="GO" id="GO:0000813">
    <property type="term" value="C:ESCRT I complex"/>
    <property type="evidence" value="ECO:0007669"/>
    <property type="project" value="InterPro"/>
</dbReference>
<dbReference type="HOGENOM" id="CLU_2349049_0_0_1"/>
<dbReference type="STRING" id="36166.T1H0H9"/>
<reference evidence="3" key="1">
    <citation type="submission" date="2013-02" db="EMBL/GenBank/DDBJ databases">
        <authorList>
            <person name="Hughes D."/>
        </authorList>
    </citation>
    <scope>NUCLEOTIDE SEQUENCE</scope>
    <source>
        <strain>Durham</strain>
        <strain evidence="3">NC isolate 2 -- Noor lab</strain>
    </source>
</reference>
<dbReference type="EMBL" id="CAQQ02388159">
    <property type="status" value="NOT_ANNOTATED_CDS"/>
    <property type="molecule type" value="Genomic_DNA"/>
</dbReference>
<dbReference type="GO" id="GO:0032510">
    <property type="term" value="P:endosome to lysosome transport via multivesicular body sorting pathway"/>
    <property type="evidence" value="ECO:0007669"/>
    <property type="project" value="TreeGrafter"/>
</dbReference>
<feature type="domain" description="MABP" evidence="1">
    <location>
        <begin position="31"/>
        <end position="97"/>
    </location>
</feature>
<dbReference type="Gene3D" id="2.100.10.50">
    <property type="match status" value="1"/>
</dbReference>
<organism evidence="2 3">
    <name type="scientific">Megaselia scalaris</name>
    <name type="common">Humpbacked fly</name>
    <name type="synonym">Phora scalaris</name>
    <dbReference type="NCBI Taxonomy" id="36166"/>
    <lineage>
        <taxon>Eukaryota</taxon>
        <taxon>Metazoa</taxon>
        <taxon>Ecdysozoa</taxon>
        <taxon>Arthropoda</taxon>
        <taxon>Hexapoda</taxon>
        <taxon>Insecta</taxon>
        <taxon>Pterygota</taxon>
        <taxon>Neoptera</taxon>
        <taxon>Endopterygota</taxon>
        <taxon>Diptera</taxon>
        <taxon>Brachycera</taxon>
        <taxon>Muscomorpha</taxon>
        <taxon>Platypezoidea</taxon>
        <taxon>Phoridae</taxon>
        <taxon>Megaseliini</taxon>
        <taxon>Megaselia</taxon>
    </lineage>
</organism>
<dbReference type="EnsemblMetazoa" id="MESCA009657-RA">
    <property type="protein sequence ID" value="MESCA009657-PA"/>
    <property type="gene ID" value="MESCA009657"/>
</dbReference>
<protein>
    <recommendedName>
        <fullName evidence="1">MABP domain-containing protein</fullName>
    </recommendedName>
</protein>
<dbReference type="GO" id="GO:0019075">
    <property type="term" value="P:virus maturation"/>
    <property type="evidence" value="ECO:0007669"/>
    <property type="project" value="TreeGrafter"/>
</dbReference>
<dbReference type="GO" id="GO:0005829">
    <property type="term" value="C:cytosol"/>
    <property type="evidence" value="ECO:0007669"/>
    <property type="project" value="TreeGrafter"/>
</dbReference>
<dbReference type="PANTHER" id="PTHR31612:SF2">
    <property type="entry name" value="MULTIVESICULAR BODY SUBUNIT 12A"/>
    <property type="match status" value="1"/>
</dbReference>
<proteinExistence type="predicted"/>
<dbReference type="GO" id="GO:0042058">
    <property type="term" value="P:regulation of epidermal growth factor receptor signaling pathway"/>
    <property type="evidence" value="ECO:0007669"/>
    <property type="project" value="TreeGrafter"/>
</dbReference>
<sequence length="97" mass="11176">MNKAVWHVQCPQKTATKNSALNSIMSFLPDNRPITSLQIVEKHEKCPKNFIPVNRTYDQDADADLWRELVLIGRQTSRYLCISKTEGLPEYVVETLK</sequence>
<keyword evidence="3" id="KW-1185">Reference proteome</keyword>
<dbReference type="GO" id="GO:0046755">
    <property type="term" value="P:viral budding"/>
    <property type="evidence" value="ECO:0007669"/>
    <property type="project" value="TreeGrafter"/>
</dbReference>
<accession>T1H0H9</accession>
<dbReference type="Pfam" id="PF10240">
    <property type="entry name" value="DUF2464"/>
    <property type="match status" value="1"/>
</dbReference>
<dbReference type="InterPro" id="IPR023341">
    <property type="entry name" value="MABP"/>
</dbReference>